<dbReference type="Proteomes" id="UP001174691">
    <property type="component" value="Unassembled WGS sequence"/>
</dbReference>
<accession>A0AA38SMM8</accession>
<evidence type="ECO:0000313" key="4">
    <source>
        <dbReference type="Proteomes" id="UP001174691"/>
    </source>
</evidence>
<reference evidence="3" key="1">
    <citation type="submission" date="2022-07" db="EMBL/GenBank/DDBJ databases">
        <title>Fungi with potential for degradation of polypropylene.</title>
        <authorList>
            <person name="Gostincar C."/>
        </authorList>
    </citation>
    <scope>NUCLEOTIDE SEQUENCE</scope>
    <source>
        <strain evidence="3">EXF-13287</strain>
    </source>
</reference>
<dbReference type="InterPro" id="IPR036526">
    <property type="entry name" value="C-N_Hydrolase_sf"/>
</dbReference>
<dbReference type="Gene3D" id="3.60.110.10">
    <property type="entry name" value="Carbon-nitrogen hydrolase"/>
    <property type="match status" value="1"/>
</dbReference>
<dbReference type="PANTHER" id="PTHR43674:SF16">
    <property type="entry name" value="CARBON-NITROGEN FAMILY, PUTATIVE (AFU_ORTHOLOGUE AFUA_5G02350)-RELATED"/>
    <property type="match status" value="1"/>
</dbReference>
<gene>
    <name evidence="3" type="ORF">NKR19_g165</name>
</gene>
<dbReference type="GO" id="GO:0016811">
    <property type="term" value="F:hydrolase activity, acting on carbon-nitrogen (but not peptide) bonds, in linear amides"/>
    <property type="evidence" value="ECO:0007669"/>
    <property type="project" value="TreeGrafter"/>
</dbReference>
<dbReference type="SUPFAM" id="SSF56317">
    <property type="entry name" value="Carbon-nitrogen hydrolase"/>
    <property type="match status" value="1"/>
</dbReference>
<dbReference type="PROSITE" id="PS50263">
    <property type="entry name" value="CN_HYDROLASE"/>
    <property type="match status" value="1"/>
</dbReference>
<sequence length="312" mass="34177">MAPVYKIALIQLQPIDVDPAANFAAAEKHIRSAASQGCHLAVLPEYHLTSWCPENPKFISSSQESVSYLSRYQSLARELNINIVPGTICEVHPSSSTKDDPSTTLPTDPAAELRNMAYFLAAGTGEILGTYQKKNLWHPERPHLTAGALEPHSAFEVPTLPPINDGKTVKVGMLVCWDLAFPEAFRALVAQGADLIVIPSYWYMSDVDDDARRFNPDCERLFLSSALVARAYENTAAVVFCNAGGLSQVAVPILGAMGAFGTAEETRERGEGDMRVVEVDMEVLRVAEGNYKVREDMAREGWHYGYTLGKGE</sequence>
<dbReference type="CDD" id="cd07197">
    <property type="entry name" value="nitrilase"/>
    <property type="match status" value="1"/>
</dbReference>
<keyword evidence="4" id="KW-1185">Reference proteome</keyword>
<dbReference type="PANTHER" id="PTHR43674">
    <property type="entry name" value="NITRILASE C965.09-RELATED"/>
    <property type="match status" value="1"/>
</dbReference>
<feature type="domain" description="CN hydrolase" evidence="2">
    <location>
        <begin position="5"/>
        <end position="281"/>
    </location>
</feature>
<dbReference type="InterPro" id="IPR050345">
    <property type="entry name" value="Aliph_Amidase/BUP"/>
</dbReference>
<evidence type="ECO:0000256" key="1">
    <source>
        <dbReference type="ARBA" id="ARBA00022801"/>
    </source>
</evidence>
<name>A0AA38SMM8_9PEZI</name>
<comment type="caution">
    <text evidence="3">The sequence shown here is derived from an EMBL/GenBank/DDBJ whole genome shotgun (WGS) entry which is preliminary data.</text>
</comment>
<dbReference type="EMBL" id="JANBVN010000002">
    <property type="protein sequence ID" value="KAJ9165637.1"/>
    <property type="molecule type" value="Genomic_DNA"/>
</dbReference>
<organism evidence="3 4">
    <name type="scientific">Coniochaeta hoffmannii</name>
    <dbReference type="NCBI Taxonomy" id="91930"/>
    <lineage>
        <taxon>Eukaryota</taxon>
        <taxon>Fungi</taxon>
        <taxon>Dikarya</taxon>
        <taxon>Ascomycota</taxon>
        <taxon>Pezizomycotina</taxon>
        <taxon>Sordariomycetes</taxon>
        <taxon>Sordariomycetidae</taxon>
        <taxon>Coniochaetales</taxon>
        <taxon>Coniochaetaceae</taxon>
        <taxon>Coniochaeta</taxon>
    </lineage>
</organism>
<dbReference type="InterPro" id="IPR003010">
    <property type="entry name" value="C-N_Hydrolase"/>
</dbReference>
<dbReference type="AlphaFoldDB" id="A0AA38SMM8"/>
<dbReference type="Pfam" id="PF00795">
    <property type="entry name" value="CN_hydrolase"/>
    <property type="match status" value="1"/>
</dbReference>
<evidence type="ECO:0000313" key="3">
    <source>
        <dbReference type="EMBL" id="KAJ9165637.1"/>
    </source>
</evidence>
<protein>
    <submittedName>
        <fullName evidence="3">Carbon-nitrogen hydrolase</fullName>
    </submittedName>
</protein>
<proteinExistence type="predicted"/>
<keyword evidence="1 3" id="KW-0378">Hydrolase</keyword>
<evidence type="ECO:0000259" key="2">
    <source>
        <dbReference type="PROSITE" id="PS50263"/>
    </source>
</evidence>